<feature type="domain" description="Ubiquitin-like" evidence="2">
    <location>
        <begin position="341"/>
        <end position="396"/>
    </location>
</feature>
<dbReference type="Pfam" id="PF22893">
    <property type="entry name" value="ULD_2"/>
    <property type="match status" value="1"/>
</dbReference>
<dbReference type="EMBL" id="WIGN01000163">
    <property type="protein sequence ID" value="KAF6806252.1"/>
    <property type="molecule type" value="Genomic_DNA"/>
</dbReference>
<protein>
    <recommendedName>
        <fullName evidence="2">Ubiquitin-like domain-containing protein</fullName>
    </recommendedName>
</protein>
<accession>A0A8H6MRB1</accession>
<feature type="region of interest" description="Disordered" evidence="1">
    <location>
        <begin position="297"/>
        <end position="343"/>
    </location>
</feature>
<evidence type="ECO:0000256" key="1">
    <source>
        <dbReference type="SAM" id="MobiDB-lite"/>
    </source>
</evidence>
<feature type="region of interest" description="Disordered" evidence="1">
    <location>
        <begin position="233"/>
        <end position="273"/>
    </location>
</feature>
<gene>
    <name evidence="3" type="ORF">CSOJ01_08976</name>
</gene>
<feature type="region of interest" description="Disordered" evidence="1">
    <location>
        <begin position="183"/>
        <end position="211"/>
    </location>
</feature>
<proteinExistence type="predicted"/>
<dbReference type="AlphaFoldDB" id="A0A8H6MRB1"/>
<dbReference type="Proteomes" id="UP000652219">
    <property type="component" value="Unassembled WGS sequence"/>
</dbReference>
<keyword evidence="4" id="KW-1185">Reference proteome</keyword>
<evidence type="ECO:0000313" key="3">
    <source>
        <dbReference type="EMBL" id="KAF6806252.1"/>
    </source>
</evidence>
<organism evidence="3 4">
    <name type="scientific">Colletotrichum sojae</name>
    <dbReference type="NCBI Taxonomy" id="2175907"/>
    <lineage>
        <taxon>Eukaryota</taxon>
        <taxon>Fungi</taxon>
        <taxon>Dikarya</taxon>
        <taxon>Ascomycota</taxon>
        <taxon>Pezizomycotina</taxon>
        <taxon>Sordariomycetes</taxon>
        <taxon>Hypocreomycetidae</taxon>
        <taxon>Glomerellales</taxon>
        <taxon>Glomerellaceae</taxon>
        <taxon>Colletotrichum</taxon>
        <taxon>Colletotrichum orchidearum species complex</taxon>
    </lineage>
</organism>
<feature type="compositionally biased region" description="Basic and acidic residues" evidence="1">
    <location>
        <begin position="297"/>
        <end position="314"/>
    </location>
</feature>
<evidence type="ECO:0000259" key="2">
    <source>
        <dbReference type="Pfam" id="PF22893"/>
    </source>
</evidence>
<reference evidence="3 4" key="1">
    <citation type="journal article" date="2020" name="Phytopathology">
        <title>Genome Sequence Resources of Colletotrichum truncatum, C. plurivorum, C. musicola, and C. sojae: Four Species Pathogenic to Soybean (Glycine max).</title>
        <authorList>
            <person name="Rogerio F."/>
            <person name="Boufleur T.R."/>
            <person name="Ciampi-Guillardi M."/>
            <person name="Sukno S.A."/>
            <person name="Thon M.R."/>
            <person name="Massola Junior N.S."/>
            <person name="Baroncelli R."/>
        </authorList>
    </citation>
    <scope>NUCLEOTIDE SEQUENCE [LARGE SCALE GENOMIC DNA]</scope>
    <source>
        <strain evidence="3 4">LFN0009</strain>
    </source>
</reference>
<feature type="compositionally biased region" description="Basic and acidic residues" evidence="1">
    <location>
        <begin position="190"/>
        <end position="203"/>
    </location>
</feature>
<comment type="caution">
    <text evidence="3">The sequence shown here is derived from an EMBL/GenBank/DDBJ whole genome shotgun (WGS) entry which is preliminary data.</text>
</comment>
<name>A0A8H6MRB1_9PEZI</name>
<dbReference type="InterPro" id="IPR054464">
    <property type="entry name" value="ULD_fung"/>
</dbReference>
<evidence type="ECO:0000313" key="4">
    <source>
        <dbReference type="Proteomes" id="UP000652219"/>
    </source>
</evidence>
<sequence>MDPLSLIAGIAGISQAGASLSKALYYLVSSTRGAPREVSDIARGIADLSVILRELRRVLRNGGSLFRPRLVRHIHSATRRIDSIHDELGRLIDVGSGVARLKWAFRRSTTTQLLYQIEAHKNAINMILHTMALAVNIKVASAVTSTPRDNDPDDEHDRFLRRQQTENVVQASYQSLVQLNEAQTAASNHTEQEGSPARDEADQRLTVSKETPRDTARWLYDVVFSSYAEVHGDREFDPDSQVSRPQQAKDANPLVPSAVDQQGVVGASSRTTSKSIDPKVVVDKLLAEWTALSKEDISGDAAEKTREGVETSHAEEEDQGDESRARDVEPEGETQYSFNSPPIHFKDASGRTHSFLFNSIKSWEGMSLMIDAVFKDHGWTNRCIHKGIYGLYIDEGKRLGRVHA</sequence>